<evidence type="ECO:0000313" key="1">
    <source>
        <dbReference type="EMBL" id="TCK04292.1"/>
    </source>
</evidence>
<sequence length="44" mass="4716">MAKKLNAVIIGPGCSSGVSRYRSADENETFSVDRALLVMSSQIN</sequence>
<proteinExistence type="predicted"/>
<protein>
    <submittedName>
        <fullName evidence="1">Uncharacterized protein</fullName>
    </submittedName>
</protein>
<dbReference type="Proteomes" id="UP000294546">
    <property type="component" value="Unassembled WGS sequence"/>
</dbReference>
<evidence type="ECO:0000313" key="2">
    <source>
        <dbReference type="Proteomes" id="UP000294546"/>
    </source>
</evidence>
<reference evidence="1 2" key="1">
    <citation type="submission" date="2019-03" db="EMBL/GenBank/DDBJ databases">
        <title>Genomic Encyclopedia of Archaeal and Bacterial Type Strains, Phase II (KMG-II): from individual species to whole genera.</title>
        <authorList>
            <person name="Goeker M."/>
        </authorList>
    </citation>
    <scope>NUCLEOTIDE SEQUENCE [LARGE SCALE GENOMIC DNA]</scope>
    <source>
        <strain evidence="1 2">DSM 27697</strain>
    </source>
</reference>
<dbReference type="EMBL" id="SMFU01000011">
    <property type="protein sequence ID" value="TCK04292.1"/>
    <property type="molecule type" value="Genomic_DNA"/>
</dbReference>
<organism evidence="1 2">
    <name type="scientific">Marinobacterium mangrovicola</name>
    <dbReference type="NCBI Taxonomy" id="1476959"/>
    <lineage>
        <taxon>Bacteria</taxon>
        <taxon>Pseudomonadati</taxon>
        <taxon>Pseudomonadota</taxon>
        <taxon>Gammaproteobacteria</taxon>
        <taxon>Oceanospirillales</taxon>
        <taxon>Oceanospirillaceae</taxon>
        <taxon>Marinobacterium</taxon>
    </lineage>
</organism>
<keyword evidence="2" id="KW-1185">Reference proteome</keyword>
<accession>A0A4R1GJ06</accession>
<name>A0A4R1GJ06_9GAMM</name>
<gene>
    <name evidence="1" type="ORF">CLV83_3710</name>
</gene>
<comment type="caution">
    <text evidence="1">The sequence shown here is derived from an EMBL/GenBank/DDBJ whole genome shotgun (WGS) entry which is preliminary data.</text>
</comment>
<dbReference type="AlphaFoldDB" id="A0A4R1GJ06"/>